<comment type="caution">
    <text evidence="1">The sequence shown here is derived from an EMBL/GenBank/DDBJ whole genome shotgun (WGS) entry which is preliminary data.</text>
</comment>
<gene>
    <name evidence="1" type="ORF">MENT_LOCUS2692</name>
</gene>
<dbReference type="Gene3D" id="1.20.58.760">
    <property type="entry name" value="Peptidase M41"/>
    <property type="match status" value="1"/>
</dbReference>
<dbReference type="GO" id="GO:0006508">
    <property type="term" value="P:proteolysis"/>
    <property type="evidence" value="ECO:0007669"/>
    <property type="project" value="InterPro"/>
</dbReference>
<organism evidence="1 2">
    <name type="scientific">Meloidogyne enterolobii</name>
    <name type="common">Root-knot nematode worm</name>
    <name type="synonym">Meloidogyne mayaguensis</name>
    <dbReference type="NCBI Taxonomy" id="390850"/>
    <lineage>
        <taxon>Eukaryota</taxon>
        <taxon>Metazoa</taxon>
        <taxon>Ecdysozoa</taxon>
        <taxon>Nematoda</taxon>
        <taxon>Chromadorea</taxon>
        <taxon>Rhabditida</taxon>
        <taxon>Tylenchina</taxon>
        <taxon>Tylenchomorpha</taxon>
        <taxon>Tylenchoidea</taxon>
        <taxon>Meloidogynidae</taxon>
        <taxon>Meloidogyninae</taxon>
        <taxon>Meloidogyne</taxon>
    </lineage>
</organism>
<accession>A0A6V7TP56</accession>
<sequence>MTFLAGMAAEKLFLKKDSKMAQYLNQIRIKNCSSNCQEDLAKVYNLAKEMTMKYGMDPEIGPIGFGDFSTEQMETKVLIHAGNLAKLAWN</sequence>
<dbReference type="GO" id="GO:0005524">
    <property type="term" value="F:ATP binding"/>
    <property type="evidence" value="ECO:0007669"/>
    <property type="project" value="InterPro"/>
</dbReference>
<evidence type="ECO:0000313" key="1">
    <source>
        <dbReference type="EMBL" id="CAD2129634.1"/>
    </source>
</evidence>
<dbReference type="EMBL" id="CAJEWN010000008">
    <property type="protein sequence ID" value="CAD2129634.1"/>
    <property type="molecule type" value="Genomic_DNA"/>
</dbReference>
<dbReference type="SUPFAM" id="SSF140990">
    <property type="entry name" value="FtsH protease domain-like"/>
    <property type="match status" value="1"/>
</dbReference>
<dbReference type="Proteomes" id="UP000580250">
    <property type="component" value="Unassembled WGS sequence"/>
</dbReference>
<dbReference type="InterPro" id="IPR037219">
    <property type="entry name" value="Peptidase_M41-like"/>
</dbReference>
<name>A0A6V7TP56_MELEN</name>
<protein>
    <submittedName>
        <fullName evidence="1">Uncharacterized protein</fullName>
    </submittedName>
</protein>
<evidence type="ECO:0000313" key="2">
    <source>
        <dbReference type="Proteomes" id="UP000580250"/>
    </source>
</evidence>
<proteinExistence type="predicted"/>
<dbReference type="GO" id="GO:0004222">
    <property type="term" value="F:metalloendopeptidase activity"/>
    <property type="evidence" value="ECO:0007669"/>
    <property type="project" value="InterPro"/>
</dbReference>
<dbReference type="AlphaFoldDB" id="A0A6V7TP56"/>
<dbReference type="GO" id="GO:0004176">
    <property type="term" value="F:ATP-dependent peptidase activity"/>
    <property type="evidence" value="ECO:0007669"/>
    <property type="project" value="InterPro"/>
</dbReference>
<reference evidence="1 2" key="1">
    <citation type="submission" date="2020-08" db="EMBL/GenBank/DDBJ databases">
        <authorList>
            <person name="Koutsovoulos G."/>
            <person name="Danchin GJ E."/>
        </authorList>
    </citation>
    <scope>NUCLEOTIDE SEQUENCE [LARGE SCALE GENOMIC DNA]</scope>
</reference>